<dbReference type="WBParaSite" id="OFLC_0001100201-mRNA-1">
    <property type="protein sequence ID" value="OFLC_0001100201-mRNA-1"/>
    <property type="gene ID" value="OFLC_0001100201"/>
</dbReference>
<proteinExistence type="predicted"/>
<reference evidence="1 2" key="2">
    <citation type="submission" date="2018-11" db="EMBL/GenBank/DDBJ databases">
        <authorList>
            <consortium name="Pathogen Informatics"/>
        </authorList>
    </citation>
    <scope>NUCLEOTIDE SEQUENCE [LARGE SCALE GENOMIC DNA]</scope>
</reference>
<dbReference type="STRING" id="387005.A0A183HU40"/>
<evidence type="ECO:0000313" key="2">
    <source>
        <dbReference type="Proteomes" id="UP000267606"/>
    </source>
</evidence>
<evidence type="ECO:0000313" key="3">
    <source>
        <dbReference type="WBParaSite" id="OFLC_0001100201-mRNA-1"/>
    </source>
</evidence>
<gene>
    <name evidence="1" type="ORF">OFLC_LOCUS11006</name>
</gene>
<reference evidence="3" key="1">
    <citation type="submission" date="2016-06" db="UniProtKB">
        <authorList>
            <consortium name="WormBaseParasite"/>
        </authorList>
    </citation>
    <scope>IDENTIFICATION</scope>
</reference>
<accession>A0A183HU40</accession>
<protein>
    <submittedName>
        <fullName evidence="3">PKS_DH domain-containing protein</fullName>
    </submittedName>
</protein>
<keyword evidence="2" id="KW-1185">Reference proteome</keyword>
<evidence type="ECO:0000313" key="1">
    <source>
        <dbReference type="EMBL" id="VDO73049.1"/>
    </source>
</evidence>
<name>A0A183HU40_9BILA</name>
<dbReference type="Gene3D" id="3.30.70.3290">
    <property type="match status" value="1"/>
</dbReference>
<sequence>MQIFTEEISTTDKYISNYKWYKLCTKKDWNNFEYELMKMIAKSYLQGDCIDWTNLYSLPPQSITLPNYQFKRESYWITENSSTIDHWLIGRLMKEEEDECIFINQISKMTNAELMAFKYDGQMRLSFGFCCEAIIQALQLTFLKDITDQSHCYSFKNITMMKYHVQENDWIKIRIKKYGDKKYHIQLTCASSIICEANIKLIASTITMQTTNIRQKENFITKTNFYEILNDKGIFYEGIYQTIINASANERIFVAKCCYRIFRIIETIIQVACYRNILNPSEIYGEKKFVIENLDFHTFLFESIYVWVENRKIVAYDETGNSMIISAELDNKKIKKKIDKTKYRKEANETKMDQLISTSSISYQKCTDKIRHAV</sequence>
<organism evidence="3">
    <name type="scientific">Onchocerca flexuosa</name>
    <dbReference type="NCBI Taxonomy" id="387005"/>
    <lineage>
        <taxon>Eukaryota</taxon>
        <taxon>Metazoa</taxon>
        <taxon>Ecdysozoa</taxon>
        <taxon>Nematoda</taxon>
        <taxon>Chromadorea</taxon>
        <taxon>Rhabditida</taxon>
        <taxon>Spirurina</taxon>
        <taxon>Spiruromorpha</taxon>
        <taxon>Filarioidea</taxon>
        <taxon>Onchocercidae</taxon>
        <taxon>Onchocerca</taxon>
    </lineage>
</organism>
<dbReference type="EMBL" id="UZAJ01015339">
    <property type="protein sequence ID" value="VDO73049.1"/>
    <property type="molecule type" value="Genomic_DNA"/>
</dbReference>
<dbReference type="AlphaFoldDB" id="A0A183HU40"/>
<dbReference type="Proteomes" id="UP000267606">
    <property type="component" value="Unassembled WGS sequence"/>
</dbReference>